<gene>
    <name evidence="2" type="ORF">V6M85_03210</name>
</gene>
<dbReference type="Proteomes" id="UP001432202">
    <property type="component" value="Chromosome"/>
</dbReference>
<evidence type="ECO:0000313" key="3">
    <source>
        <dbReference type="Proteomes" id="UP001432202"/>
    </source>
</evidence>
<dbReference type="InterPro" id="IPR007981">
    <property type="entry name" value="Peptidase_A5"/>
</dbReference>
<dbReference type="AlphaFoldDB" id="A0AAX4L2F9"/>
<evidence type="ECO:0000256" key="1">
    <source>
        <dbReference type="SAM" id="Phobius"/>
    </source>
</evidence>
<keyword evidence="1" id="KW-1133">Transmembrane helix</keyword>
<keyword evidence="1" id="KW-0812">Transmembrane</keyword>
<dbReference type="RefSeq" id="WP_338602908.1">
    <property type="nucleotide sequence ID" value="NZ_CP146016.1"/>
</dbReference>
<dbReference type="GO" id="GO:0008233">
    <property type="term" value="F:peptidase activity"/>
    <property type="evidence" value="ECO:0007669"/>
    <property type="project" value="UniProtKB-KW"/>
</dbReference>
<protein>
    <submittedName>
        <fullName evidence="2">Thermopsin family protease</fullName>
        <ecNumber evidence="2">3.4.23.-</ecNumber>
    </submittedName>
</protein>
<dbReference type="GeneID" id="89335744"/>
<keyword evidence="3" id="KW-1185">Reference proteome</keyword>
<feature type="transmembrane region" description="Helical" evidence="1">
    <location>
        <begin position="727"/>
        <end position="747"/>
    </location>
</feature>
<dbReference type="EC" id="3.4.23.-" evidence="2"/>
<organism evidence="2 3">
    <name type="scientific">Sulfolobus tengchongensis</name>
    <dbReference type="NCBI Taxonomy" id="207809"/>
    <lineage>
        <taxon>Archaea</taxon>
        <taxon>Thermoproteota</taxon>
        <taxon>Thermoprotei</taxon>
        <taxon>Sulfolobales</taxon>
        <taxon>Sulfolobaceae</taxon>
        <taxon>Sulfolobus</taxon>
    </lineage>
</organism>
<proteinExistence type="predicted"/>
<keyword evidence="2" id="KW-0645">Protease</keyword>
<keyword evidence="1" id="KW-0472">Membrane</keyword>
<evidence type="ECO:0000313" key="2">
    <source>
        <dbReference type="EMBL" id="WWQ61104.1"/>
    </source>
</evidence>
<accession>A0AAX4L2F9</accession>
<sequence>MKWLILILLGMVSIVAYAQYPTGISAHNGPIFTNAILGFVDVHSLLAYNSSFSQCPYGASVQLNVILQVNTTTTTYYYWLQDVADFSTNSSVMNFVDNVWNSTAYLANITQIKGQGSVYNSTYYINGKPINVSFYAASTYIMPYKLPYIFYLLINESYNSSGVIVNFGYLIIRNGSEIYPPNLVFYDTVFIPVKGIVSASIIVNDSYTGWDLKDAELVWGGVFGGEKTSFLNMSSFLALYYSQNDHWKSFNLVYTYGNDTAEAADNLHVNITFDLAYVTTGTPNPTSYTVKFLPPFLTYFNITSPVPFYINGSLVNITSLAGYCDEPLSIGFIKNYTANSSAFAILNGQQNITIYPSDFMPNAYYIKPNYTWYYLVKVNSPVPVKAIINGKEEELQSGFYPNGTVIEIFNQTYYYSSTHRLIVKPTIVVINSPINITVSGISQYYVNVSSPVTVYAIVNGKNETLISGWYNANTTIEVFNQTYYYSPTHRFIVKPITVVIRSPINITVTGISQYYVISPIPLHAIINGENETLISGWYNANTTIQIVNQTYYYSSTHRLIVKPTTIVVNSPINITVSGISQYYINVTSPIPLYAVINGKNETLISGWYNANTSVNIENITYYPSSSERYVITSITPSPIFTVNSPLSVGVKAVKQYLVTVQSSYPITINGITTNQEWVNAGTTITLNANLPFYLIGSFKGTENISIGGSVVVNQPINETLVTSISPILIGVIAVIIIIAVALVVILMRRR</sequence>
<keyword evidence="2" id="KW-0378">Hydrolase</keyword>
<dbReference type="GO" id="GO:0006508">
    <property type="term" value="P:proteolysis"/>
    <property type="evidence" value="ECO:0007669"/>
    <property type="project" value="UniProtKB-KW"/>
</dbReference>
<reference evidence="2 3" key="1">
    <citation type="submission" date="2024-02" db="EMBL/GenBank/DDBJ databases">
        <title>STSV induces naive adaptation in Sulfolobus.</title>
        <authorList>
            <person name="Xiang X."/>
            <person name="Song M."/>
        </authorList>
    </citation>
    <scope>NUCLEOTIDE SEQUENCE [LARGE SCALE GENOMIC DNA]</scope>
    <source>
        <strain evidence="2 3">RT2</strain>
    </source>
</reference>
<dbReference type="Pfam" id="PF05317">
    <property type="entry name" value="Thermopsin"/>
    <property type="match status" value="1"/>
</dbReference>
<dbReference type="EMBL" id="CP146016">
    <property type="protein sequence ID" value="WWQ61104.1"/>
    <property type="molecule type" value="Genomic_DNA"/>
</dbReference>
<name>A0AAX4L2F9_9CREN</name>